<dbReference type="Proteomes" id="UP001595616">
    <property type="component" value="Unassembled WGS sequence"/>
</dbReference>
<dbReference type="SMART" id="SM00849">
    <property type="entry name" value="Lactamase_B"/>
    <property type="match status" value="1"/>
</dbReference>
<comment type="similarity">
    <text evidence="1">Belongs to the metallo-beta-lactamase superfamily.</text>
</comment>
<keyword evidence="3" id="KW-0378">Hydrolase</keyword>
<gene>
    <name evidence="6" type="ORF">ACFOOI_04385</name>
</gene>
<evidence type="ECO:0000313" key="7">
    <source>
        <dbReference type="Proteomes" id="UP001595616"/>
    </source>
</evidence>
<comment type="caution">
    <text evidence="6">The sequence shown here is derived from an EMBL/GenBank/DDBJ whole genome shotgun (WGS) entry which is preliminary data.</text>
</comment>
<keyword evidence="2" id="KW-0479">Metal-binding</keyword>
<keyword evidence="7" id="KW-1185">Reference proteome</keyword>
<dbReference type="Gene3D" id="3.60.15.10">
    <property type="entry name" value="Ribonuclease Z/Hydroxyacylglutathione hydrolase-like"/>
    <property type="match status" value="1"/>
</dbReference>
<evidence type="ECO:0000256" key="4">
    <source>
        <dbReference type="ARBA" id="ARBA00022833"/>
    </source>
</evidence>
<dbReference type="CDD" id="cd16281">
    <property type="entry name" value="metallo-hydrolase-like_MBL-fold"/>
    <property type="match status" value="1"/>
</dbReference>
<dbReference type="EMBL" id="JBHRYQ010000001">
    <property type="protein sequence ID" value="MFC3809881.1"/>
    <property type="molecule type" value="Genomic_DNA"/>
</dbReference>
<evidence type="ECO:0000313" key="6">
    <source>
        <dbReference type="EMBL" id="MFC3809881.1"/>
    </source>
</evidence>
<dbReference type="InterPro" id="IPR036866">
    <property type="entry name" value="RibonucZ/Hydroxyglut_hydro"/>
</dbReference>
<evidence type="ECO:0000259" key="5">
    <source>
        <dbReference type="SMART" id="SM00849"/>
    </source>
</evidence>
<accession>A0ABV7YSE2</accession>
<dbReference type="RefSeq" id="WP_379835494.1">
    <property type="nucleotide sequence ID" value="NZ_JBHRYQ010000001.1"/>
</dbReference>
<dbReference type="SUPFAM" id="SSF56281">
    <property type="entry name" value="Metallo-hydrolase/oxidoreductase"/>
    <property type="match status" value="1"/>
</dbReference>
<dbReference type="PANTHER" id="PTHR42978:SF6">
    <property type="entry name" value="QUORUM-QUENCHING LACTONASE YTNP-RELATED"/>
    <property type="match status" value="1"/>
</dbReference>
<feature type="domain" description="Metallo-beta-lactamase" evidence="5">
    <location>
        <begin position="42"/>
        <end position="253"/>
    </location>
</feature>
<dbReference type="PANTHER" id="PTHR42978">
    <property type="entry name" value="QUORUM-QUENCHING LACTONASE YTNP-RELATED-RELATED"/>
    <property type="match status" value="1"/>
</dbReference>
<evidence type="ECO:0000256" key="3">
    <source>
        <dbReference type="ARBA" id="ARBA00022801"/>
    </source>
</evidence>
<dbReference type="InterPro" id="IPR051013">
    <property type="entry name" value="MBL_superfamily_lactonases"/>
</dbReference>
<reference evidence="7" key="1">
    <citation type="journal article" date="2019" name="Int. J. Syst. Evol. Microbiol.">
        <title>The Global Catalogue of Microorganisms (GCM) 10K type strain sequencing project: providing services to taxonomists for standard genome sequencing and annotation.</title>
        <authorList>
            <consortium name="The Broad Institute Genomics Platform"/>
            <consortium name="The Broad Institute Genome Sequencing Center for Infectious Disease"/>
            <person name="Wu L."/>
            <person name="Ma J."/>
        </authorList>
    </citation>
    <scope>NUCLEOTIDE SEQUENCE [LARGE SCALE GENOMIC DNA]</scope>
    <source>
        <strain evidence="7">CECT 7956</strain>
    </source>
</reference>
<name>A0ABV7YSE2_9BACT</name>
<evidence type="ECO:0000256" key="2">
    <source>
        <dbReference type="ARBA" id="ARBA00022723"/>
    </source>
</evidence>
<dbReference type="Pfam" id="PF00753">
    <property type="entry name" value="Lactamase_B"/>
    <property type="match status" value="1"/>
</dbReference>
<organism evidence="6 7">
    <name type="scientific">Lacihabitans lacunae</name>
    <dbReference type="NCBI Taxonomy" id="1028214"/>
    <lineage>
        <taxon>Bacteria</taxon>
        <taxon>Pseudomonadati</taxon>
        <taxon>Bacteroidota</taxon>
        <taxon>Cytophagia</taxon>
        <taxon>Cytophagales</taxon>
        <taxon>Leadbetterellaceae</taxon>
        <taxon>Lacihabitans</taxon>
    </lineage>
</organism>
<proteinExistence type="inferred from homology"/>
<sequence>MKISIIDAGNFKLDGGAMFGVVPKTIWQKLVPADENNLCNWKMRCLLIEDNNKLILIDTGMGDKQPEKWQSYYYRNGDASLISSIRQQGYHESQVTDVILSHLHFDHCGGAVSWNSTKDNYQLTFPNAHYWTHTEHWNWAMNPNAREKATFLSENLNPIFESGNLNFIDKANNYFGSNFDFLFANGHTEKMIMPVITKEEQKIIFAADTIPSFAHIHVPYCMSYDVRPLVTMEEKADLENKIVKENIILMFDHDIENEAAILEKTDRGFKPVKMGKLSEFINLG</sequence>
<evidence type="ECO:0000256" key="1">
    <source>
        <dbReference type="ARBA" id="ARBA00007749"/>
    </source>
</evidence>
<protein>
    <submittedName>
        <fullName evidence="6">MBL fold metallo-hydrolase</fullName>
    </submittedName>
</protein>
<dbReference type="InterPro" id="IPR001279">
    <property type="entry name" value="Metallo-B-lactamas"/>
</dbReference>
<keyword evidence="4" id="KW-0862">Zinc</keyword>